<dbReference type="Proteomes" id="UP000235672">
    <property type="component" value="Unassembled WGS sequence"/>
</dbReference>
<name>A0A2J6PS67_9HELO</name>
<dbReference type="PANTHER" id="PTHR24148">
    <property type="entry name" value="ANKYRIN REPEAT DOMAIN-CONTAINING PROTEIN 39 HOMOLOG-RELATED"/>
    <property type="match status" value="1"/>
</dbReference>
<feature type="non-terminal residue" evidence="2">
    <location>
        <position position="308"/>
    </location>
</feature>
<dbReference type="OrthoDB" id="194358at2759"/>
<reference evidence="2 3" key="1">
    <citation type="submission" date="2016-05" db="EMBL/GenBank/DDBJ databases">
        <title>A degradative enzymes factory behind the ericoid mycorrhizal symbiosis.</title>
        <authorList>
            <consortium name="DOE Joint Genome Institute"/>
            <person name="Martino E."/>
            <person name="Morin E."/>
            <person name="Grelet G."/>
            <person name="Kuo A."/>
            <person name="Kohler A."/>
            <person name="Daghino S."/>
            <person name="Barry K."/>
            <person name="Choi C."/>
            <person name="Cichocki N."/>
            <person name="Clum A."/>
            <person name="Copeland A."/>
            <person name="Hainaut M."/>
            <person name="Haridas S."/>
            <person name="Labutti K."/>
            <person name="Lindquist E."/>
            <person name="Lipzen A."/>
            <person name="Khouja H.-R."/>
            <person name="Murat C."/>
            <person name="Ohm R."/>
            <person name="Olson A."/>
            <person name="Spatafora J."/>
            <person name="Veneault-Fourrey C."/>
            <person name="Henrissat B."/>
            <person name="Grigoriev I."/>
            <person name="Martin F."/>
            <person name="Perotto S."/>
        </authorList>
    </citation>
    <scope>NUCLEOTIDE SEQUENCE [LARGE SCALE GENOMIC DNA]</scope>
    <source>
        <strain evidence="2 3">UAMH 7357</strain>
    </source>
</reference>
<dbReference type="AlphaFoldDB" id="A0A2J6PS67"/>
<organism evidence="2 3">
    <name type="scientific">Hyaloscypha hepaticicola</name>
    <dbReference type="NCBI Taxonomy" id="2082293"/>
    <lineage>
        <taxon>Eukaryota</taxon>
        <taxon>Fungi</taxon>
        <taxon>Dikarya</taxon>
        <taxon>Ascomycota</taxon>
        <taxon>Pezizomycotina</taxon>
        <taxon>Leotiomycetes</taxon>
        <taxon>Helotiales</taxon>
        <taxon>Hyaloscyphaceae</taxon>
        <taxon>Hyaloscypha</taxon>
    </lineage>
</organism>
<evidence type="ECO:0000259" key="1">
    <source>
        <dbReference type="Pfam" id="PF06985"/>
    </source>
</evidence>
<dbReference type="STRING" id="1745343.A0A2J6PS67"/>
<accession>A0A2J6PS67</accession>
<gene>
    <name evidence="2" type="ORF">NA56DRAFT_649161</name>
</gene>
<dbReference type="InterPro" id="IPR052895">
    <property type="entry name" value="HetReg/Transcr_Mod"/>
</dbReference>
<dbReference type="InterPro" id="IPR010730">
    <property type="entry name" value="HET"/>
</dbReference>
<feature type="domain" description="Heterokaryon incompatibility" evidence="1">
    <location>
        <begin position="68"/>
        <end position="274"/>
    </location>
</feature>
<dbReference type="EMBL" id="KZ613503">
    <property type="protein sequence ID" value="PMD16878.1"/>
    <property type="molecule type" value="Genomic_DNA"/>
</dbReference>
<sequence>MPTKVYPSILEARDVLLSPGANMAPTFTYRPLNRDPPEIRLLELNPAAERALPLECTLRHSALSLARYSCLSYVWGNPKKDEKSTIGIAYKKTFGEHFKPKRRRGSESNKYHMQIGSSLAAALRHLRHERNRVTVWADALCINQEDSEERNWQVELMMRIYSNATSVHAWLGPRYDDSPDVVNSATAAFDLIPIVADLLRRSDCMQQLADETSWSKACFALAEPRRRDVQPFWAAMSKKLRDAMASMGLWDSYLSAFKTLSQVEYFQRMWVLQEIGRARVLTFRYAEREAAYKLFFLSLCLARPFLTS</sequence>
<dbReference type="PANTHER" id="PTHR24148:SF73">
    <property type="entry name" value="HET DOMAIN PROTEIN (AFU_ORTHOLOGUE AFUA_8G01020)"/>
    <property type="match status" value="1"/>
</dbReference>
<proteinExistence type="predicted"/>
<keyword evidence="3" id="KW-1185">Reference proteome</keyword>
<protein>
    <recommendedName>
        <fullName evidence="1">Heterokaryon incompatibility domain-containing protein</fullName>
    </recommendedName>
</protein>
<evidence type="ECO:0000313" key="3">
    <source>
        <dbReference type="Proteomes" id="UP000235672"/>
    </source>
</evidence>
<evidence type="ECO:0000313" key="2">
    <source>
        <dbReference type="EMBL" id="PMD16878.1"/>
    </source>
</evidence>
<dbReference type="Pfam" id="PF06985">
    <property type="entry name" value="HET"/>
    <property type="match status" value="1"/>
</dbReference>